<dbReference type="PANTHER" id="PTHR13222">
    <property type="entry name" value="RB1-INDUCIBLE COILED-COIL"/>
    <property type="match status" value="1"/>
</dbReference>
<dbReference type="OrthoDB" id="2441665at2759"/>
<dbReference type="AlphaFoldDB" id="A0A9P6MDT8"/>
<dbReference type="GO" id="GO:0015031">
    <property type="term" value="P:protein transport"/>
    <property type="evidence" value="ECO:0007669"/>
    <property type="project" value="UniProtKB-KW"/>
</dbReference>
<feature type="domain" description="Autophagy protein ATG17-like" evidence="3">
    <location>
        <begin position="106"/>
        <end position="256"/>
    </location>
</feature>
<dbReference type="Proteomes" id="UP000749646">
    <property type="component" value="Unassembled WGS sequence"/>
</dbReference>
<gene>
    <name evidence="4" type="ORF">BGZ65_010697</name>
</gene>
<dbReference type="GO" id="GO:0005774">
    <property type="term" value="C:vacuolar membrane"/>
    <property type="evidence" value="ECO:0007669"/>
    <property type="project" value="UniProtKB-SubCell"/>
</dbReference>
<keyword evidence="2" id="KW-0472">Membrane</keyword>
<comment type="function">
    <text evidence="2">Involved in cytoplasm to vacuole transport (Cvt), pexophagy, mitophagy and nucleophagy. Recruits mitochondria for their selective degradation via autophagy (mitophagy) during starvation. Works as scaffold proteins that recruit ATG proteins to the pre-autophagosome (PAS), the site of vesicle/autophagosome formation. Required for the Cvt vesicles completion.</text>
</comment>
<keyword evidence="2" id="KW-0926">Vacuole</keyword>
<dbReference type="GO" id="GO:0000422">
    <property type="term" value="P:autophagy of mitochondrion"/>
    <property type="evidence" value="ECO:0007669"/>
    <property type="project" value="TreeGrafter"/>
</dbReference>
<dbReference type="GO" id="GO:1903599">
    <property type="term" value="P:positive regulation of autophagy of mitochondrion"/>
    <property type="evidence" value="ECO:0007669"/>
    <property type="project" value="UniProtKB-UniRule"/>
</dbReference>
<dbReference type="GO" id="GO:0034727">
    <property type="term" value="P:piecemeal microautophagy of the nucleus"/>
    <property type="evidence" value="ECO:0007669"/>
    <property type="project" value="TreeGrafter"/>
</dbReference>
<dbReference type="GO" id="GO:0061709">
    <property type="term" value="P:reticulophagy"/>
    <property type="evidence" value="ECO:0007669"/>
    <property type="project" value="TreeGrafter"/>
</dbReference>
<keyword evidence="2" id="KW-0653">Protein transport</keyword>
<comment type="caution">
    <text evidence="4">The sequence shown here is derived from an EMBL/GenBank/DDBJ whole genome shotgun (WGS) entry which is preliminary data.</text>
</comment>
<dbReference type="GO" id="GO:0034045">
    <property type="term" value="C:phagophore assembly site membrane"/>
    <property type="evidence" value="ECO:0007669"/>
    <property type="project" value="UniProtKB-SubCell"/>
</dbReference>
<dbReference type="InterPro" id="IPR045326">
    <property type="entry name" value="ATG17-like_dom"/>
</dbReference>
<comment type="similarity">
    <text evidence="2">Belongs to the ATG11 family.</text>
</comment>
<evidence type="ECO:0000256" key="2">
    <source>
        <dbReference type="RuleBase" id="RU367075"/>
    </source>
</evidence>
<evidence type="ECO:0000313" key="5">
    <source>
        <dbReference type="Proteomes" id="UP000749646"/>
    </source>
</evidence>
<dbReference type="PANTHER" id="PTHR13222:SF1">
    <property type="entry name" value="RB1-INDUCIBLE COILED-COIL PROTEIN 1"/>
    <property type="match status" value="1"/>
</dbReference>
<sequence>MFKRAIQLTLIKYNNVAALLRMHEEYTIMVYNREVLTTDISSSILTLTEHAKMEPVMQLLSSTQLETITVPNRLDASSSREWSSWFQRTFEAYVAHILGYYKTILSHATICERVMEELRVQSLAVQVALTNLDAHSRSVLETFEKFNAFATKEFNKQARLLQSFPRDIEALRQIRVHPTLLPPESAERYISDFIPTDKLVRWAEGCKEIHEGLLRDGKDLSRAVREVQEGTMAIRNNSGINLDQLEDAMAEIVQTVDQQSQIRDRIVR</sequence>
<dbReference type="Pfam" id="PF04108">
    <property type="entry name" value="ATG17_like"/>
    <property type="match status" value="1"/>
</dbReference>
<keyword evidence="2" id="KW-0813">Transport</keyword>
<comment type="subunit">
    <text evidence="2">Homodimer.</text>
</comment>
<accession>A0A9P6MDT8</accession>
<comment type="subcellular location">
    <subcellularLocation>
        <location evidence="2">Preautophagosomal structure membrane</location>
        <topology evidence="2">Peripheral membrane protein</topology>
    </subcellularLocation>
    <subcellularLocation>
        <location evidence="2">Vacuole membrane</location>
        <topology evidence="2">Peripheral membrane protein</topology>
    </subcellularLocation>
    <text evidence="2">During pexophagy, accumulates in the vacuolar membrane region, where the peroxisomes contact the vacuole.</text>
</comment>
<organism evidence="4 5">
    <name type="scientific">Modicella reniformis</name>
    <dbReference type="NCBI Taxonomy" id="1440133"/>
    <lineage>
        <taxon>Eukaryota</taxon>
        <taxon>Fungi</taxon>
        <taxon>Fungi incertae sedis</taxon>
        <taxon>Mucoromycota</taxon>
        <taxon>Mortierellomycotina</taxon>
        <taxon>Mortierellomycetes</taxon>
        <taxon>Mortierellales</taxon>
        <taxon>Mortierellaceae</taxon>
        <taxon>Modicella</taxon>
    </lineage>
</organism>
<reference evidence="4" key="1">
    <citation type="journal article" date="2020" name="Fungal Divers.">
        <title>Resolving the Mortierellaceae phylogeny through synthesis of multi-gene phylogenetics and phylogenomics.</title>
        <authorList>
            <person name="Vandepol N."/>
            <person name="Liber J."/>
            <person name="Desiro A."/>
            <person name="Na H."/>
            <person name="Kennedy M."/>
            <person name="Barry K."/>
            <person name="Grigoriev I.V."/>
            <person name="Miller A.N."/>
            <person name="O'Donnell K."/>
            <person name="Stajich J.E."/>
            <person name="Bonito G."/>
        </authorList>
    </citation>
    <scope>NUCLEOTIDE SEQUENCE</scope>
    <source>
        <strain evidence="4">MES-2147</strain>
    </source>
</reference>
<keyword evidence="1 2" id="KW-0072">Autophagy</keyword>
<protein>
    <recommendedName>
        <fullName evidence="2">Autophagy-related protein 11</fullName>
    </recommendedName>
</protein>
<dbReference type="GO" id="GO:1990316">
    <property type="term" value="C:Atg1/ULK1 kinase complex"/>
    <property type="evidence" value="ECO:0007669"/>
    <property type="project" value="TreeGrafter"/>
</dbReference>
<proteinExistence type="inferred from homology"/>
<feature type="non-terminal residue" evidence="4">
    <location>
        <position position="268"/>
    </location>
</feature>
<evidence type="ECO:0000256" key="1">
    <source>
        <dbReference type="ARBA" id="ARBA00023006"/>
    </source>
</evidence>
<dbReference type="GO" id="GO:0000045">
    <property type="term" value="P:autophagosome assembly"/>
    <property type="evidence" value="ECO:0007669"/>
    <property type="project" value="UniProtKB-UniRule"/>
</dbReference>
<evidence type="ECO:0000259" key="3">
    <source>
        <dbReference type="Pfam" id="PF04108"/>
    </source>
</evidence>
<name>A0A9P6MDT8_9FUNG</name>
<keyword evidence="5" id="KW-1185">Reference proteome</keyword>
<dbReference type="EMBL" id="JAAAHW010001754">
    <property type="protein sequence ID" value="KAF9993744.1"/>
    <property type="molecule type" value="Genomic_DNA"/>
</dbReference>
<dbReference type="GO" id="GO:0034517">
    <property type="term" value="P:ribophagy"/>
    <property type="evidence" value="ECO:0007669"/>
    <property type="project" value="TreeGrafter"/>
</dbReference>
<dbReference type="GO" id="GO:0019901">
    <property type="term" value="F:protein kinase binding"/>
    <property type="evidence" value="ECO:0007669"/>
    <property type="project" value="TreeGrafter"/>
</dbReference>
<dbReference type="GO" id="GO:0060090">
    <property type="term" value="F:molecular adaptor activity"/>
    <property type="evidence" value="ECO:0007669"/>
    <property type="project" value="TreeGrafter"/>
</dbReference>
<dbReference type="InterPro" id="IPR040040">
    <property type="entry name" value="ATG11"/>
</dbReference>
<evidence type="ECO:0000313" key="4">
    <source>
        <dbReference type="EMBL" id="KAF9993744.1"/>
    </source>
</evidence>